<evidence type="ECO:0000256" key="5">
    <source>
        <dbReference type="SAM" id="Coils"/>
    </source>
</evidence>
<dbReference type="InterPro" id="IPR050143">
    <property type="entry name" value="TRIM/RBCC"/>
</dbReference>
<dbReference type="FunFam" id="2.60.120.920:FF:000004">
    <property type="entry name" value="Butyrophilin subfamily 1 member A1"/>
    <property type="match status" value="1"/>
</dbReference>
<dbReference type="InterPro" id="IPR006574">
    <property type="entry name" value="PRY"/>
</dbReference>
<dbReference type="InterPro" id="IPR003877">
    <property type="entry name" value="SPRY_dom"/>
</dbReference>
<dbReference type="GO" id="GO:0008270">
    <property type="term" value="F:zinc ion binding"/>
    <property type="evidence" value="ECO:0007669"/>
    <property type="project" value="UniProtKB-KW"/>
</dbReference>
<evidence type="ECO:0000259" key="8">
    <source>
        <dbReference type="PROSITE" id="PS50188"/>
    </source>
</evidence>
<dbReference type="InterPro" id="IPR000315">
    <property type="entry name" value="Znf_B-box"/>
</dbReference>
<dbReference type="InterPro" id="IPR003879">
    <property type="entry name" value="Butyrophylin_SPRY"/>
</dbReference>
<dbReference type="Gene3D" id="3.30.160.60">
    <property type="entry name" value="Classic Zinc Finger"/>
    <property type="match status" value="1"/>
</dbReference>
<dbReference type="AlphaFoldDB" id="A0A6P7XD47"/>
<keyword evidence="1" id="KW-0479">Metal-binding</keyword>
<dbReference type="Pfam" id="PF00622">
    <property type="entry name" value="SPRY"/>
    <property type="match status" value="1"/>
</dbReference>
<feature type="domain" description="B box-type" evidence="7">
    <location>
        <begin position="92"/>
        <end position="133"/>
    </location>
</feature>
<dbReference type="SMART" id="SM00184">
    <property type="entry name" value="RING"/>
    <property type="match status" value="1"/>
</dbReference>
<evidence type="ECO:0000256" key="1">
    <source>
        <dbReference type="ARBA" id="ARBA00022723"/>
    </source>
</evidence>
<evidence type="ECO:0000313" key="9">
    <source>
        <dbReference type="Proteomes" id="UP000515156"/>
    </source>
</evidence>
<dbReference type="SMART" id="SM00589">
    <property type="entry name" value="PRY"/>
    <property type="match status" value="1"/>
</dbReference>
<accession>A0A6P7XD47</accession>
<dbReference type="InterPro" id="IPR013320">
    <property type="entry name" value="ConA-like_dom_sf"/>
</dbReference>
<keyword evidence="9" id="KW-1185">Reference proteome</keyword>
<dbReference type="InterPro" id="IPR017907">
    <property type="entry name" value="Znf_RING_CS"/>
</dbReference>
<evidence type="ECO:0000313" key="10">
    <source>
        <dbReference type="RefSeq" id="XP_030051166.1"/>
    </source>
</evidence>
<dbReference type="PROSITE" id="PS00518">
    <property type="entry name" value="ZF_RING_1"/>
    <property type="match status" value="1"/>
</dbReference>
<feature type="coiled-coil region" evidence="5">
    <location>
        <begin position="134"/>
        <end position="247"/>
    </location>
</feature>
<gene>
    <name evidence="10" type="primary">LOC115464925</name>
</gene>
<dbReference type="Pfam" id="PF13923">
    <property type="entry name" value="zf-C3HC4_2"/>
    <property type="match status" value="1"/>
</dbReference>
<dbReference type="OrthoDB" id="6105938at2759"/>
<feature type="domain" description="B30.2/SPRY" evidence="8">
    <location>
        <begin position="282"/>
        <end position="475"/>
    </location>
</feature>
<dbReference type="PANTHER" id="PTHR24103">
    <property type="entry name" value="E3 UBIQUITIN-PROTEIN LIGASE TRIM"/>
    <property type="match status" value="1"/>
</dbReference>
<dbReference type="InterPro" id="IPR001841">
    <property type="entry name" value="Znf_RING"/>
</dbReference>
<dbReference type="InterPro" id="IPR043136">
    <property type="entry name" value="B30.2/SPRY_sf"/>
</dbReference>
<reference evidence="10" key="1">
    <citation type="submission" date="2025-08" db="UniProtKB">
        <authorList>
            <consortium name="RefSeq"/>
        </authorList>
    </citation>
    <scope>IDENTIFICATION</scope>
</reference>
<name>A0A6P7XD47_9AMPH</name>
<keyword evidence="2 4" id="KW-0863">Zinc-finger</keyword>
<dbReference type="Gene3D" id="2.60.120.920">
    <property type="match status" value="1"/>
</dbReference>
<dbReference type="RefSeq" id="XP_030051166.1">
    <property type="nucleotide sequence ID" value="XM_030195306.1"/>
</dbReference>
<dbReference type="SUPFAM" id="SSF57850">
    <property type="entry name" value="RING/U-box"/>
    <property type="match status" value="1"/>
</dbReference>
<dbReference type="Gene3D" id="3.30.40.10">
    <property type="entry name" value="Zinc/RING finger domain, C3HC4 (zinc finger)"/>
    <property type="match status" value="1"/>
</dbReference>
<evidence type="ECO:0000259" key="6">
    <source>
        <dbReference type="PROSITE" id="PS50089"/>
    </source>
</evidence>
<dbReference type="CDD" id="cd13733">
    <property type="entry name" value="SPRY_PRY_C-I_1"/>
    <property type="match status" value="1"/>
</dbReference>
<proteinExistence type="predicted"/>
<sequence>MEEVQEELGSCSPGSLATDLRCFLCSFTFTEPVELSRCQHFYCRECISQYWQEKGLRCPECGTDCEGESLRINPLLCRLVEYLRCQGRVVETSGPACKEHGKRLERYCITDSELICLDCRDSRKHLYHEVLNNQDAAQEFKERLKESVKELEGKVQHQNSLKEQCEALQEKITKRSEELEAHVKHSFGKLRALLQEEEDALLQELQQEQEKLQRIMEKRIERLCHSLEVLKDGMQEVQKQLEEEDTHTFLQNLKETLARVNPAIEAVDKTPPVLSGEKYTGPIQFWIWKKMFQILDIAPKNLKLDQNTASPFLVISDGVKVRCGDKKKAVADVPERFDPAACVLGSGGFDRGQHYWEVVVGPKVEWGLGVARESATRKGEIRLSPSNGFWALVREGGEYGAFTLPPTPLMFQKKPQRVGVLLDYEAGRVSFYDPERRTHLYTFHAADFGEKVYPFFFTGVKEGKGDPLRIVHPQF</sequence>
<evidence type="ECO:0000256" key="3">
    <source>
        <dbReference type="ARBA" id="ARBA00022833"/>
    </source>
</evidence>
<dbReference type="SUPFAM" id="SSF49899">
    <property type="entry name" value="Concanavalin A-like lectins/glucanases"/>
    <property type="match status" value="1"/>
</dbReference>
<dbReference type="GeneID" id="115464925"/>
<dbReference type="PROSITE" id="PS50119">
    <property type="entry name" value="ZF_BBOX"/>
    <property type="match status" value="1"/>
</dbReference>
<dbReference type="InterPro" id="IPR001870">
    <property type="entry name" value="B30.2/SPRY"/>
</dbReference>
<dbReference type="SMART" id="SM00336">
    <property type="entry name" value="BBOX"/>
    <property type="match status" value="1"/>
</dbReference>
<evidence type="ECO:0000256" key="2">
    <source>
        <dbReference type="ARBA" id="ARBA00022771"/>
    </source>
</evidence>
<keyword evidence="5" id="KW-0175">Coiled coil</keyword>
<dbReference type="PROSITE" id="PS50089">
    <property type="entry name" value="ZF_RING_2"/>
    <property type="match status" value="1"/>
</dbReference>
<dbReference type="KEGG" id="muo:115464925"/>
<dbReference type="Pfam" id="PF13765">
    <property type="entry name" value="PRY"/>
    <property type="match status" value="1"/>
</dbReference>
<dbReference type="InterPro" id="IPR013083">
    <property type="entry name" value="Znf_RING/FYVE/PHD"/>
</dbReference>
<organism evidence="9 10">
    <name type="scientific">Microcaecilia unicolor</name>
    <dbReference type="NCBI Taxonomy" id="1415580"/>
    <lineage>
        <taxon>Eukaryota</taxon>
        <taxon>Metazoa</taxon>
        <taxon>Chordata</taxon>
        <taxon>Craniata</taxon>
        <taxon>Vertebrata</taxon>
        <taxon>Euteleostomi</taxon>
        <taxon>Amphibia</taxon>
        <taxon>Gymnophiona</taxon>
        <taxon>Siphonopidae</taxon>
        <taxon>Microcaecilia</taxon>
    </lineage>
</organism>
<dbReference type="Proteomes" id="UP000515156">
    <property type="component" value="Chromosome 3"/>
</dbReference>
<keyword evidence="3" id="KW-0862">Zinc</keyword>
<feature type="domain" description="RING-type" evidence="6">
    <location>
        <begin position="22"/>
        <end position="61"/>
    </location>
</feature>
<dbReference type="SMART" id="SM00449">
    <property type="entry name" value="SPRY"/>
    <property type="match status" value="1"/>
</dbReference>
<dbReference type="SUPFAM" id="SSF57845">
    <property type="entry name" value="B-box zinc-binding domain"/>
    <property type="match status" value="1"/>
</dbReference>
<dbReference type="PROSITE" id="PS50188">
    <property type="entry name" value="B302_SPRY"/>
    <property type="match status" value="1"/>
</dbReference>
<protein>
    <submittedName>
        <fullName evidence="10">Nuclear factor 7, brain-like</fullName>
    </submittedName>
</protein>
<dbReference type="PRINTS" id="PR01407">
    <property type="entry name" value="BUTYPHLNCDUF"/>
</dbReference>
<dbReference type="Pfam" id="PF00643">
    <property type="entry name" value="zf-B_box"/>
    <property type="match status" value="1"/>
</dbReference>
<evidence type="ECO:0000256" key="4">
    <source>
        <dbReference type="PROSITE-ProRule" id="PRU00024"/>
    </source>
</evidence>
<dbReference type="Gene3D" id="1.20.120.20">
    <property type="entry name" value="Apolipoprotein"/>
    <property type="match status" value="1"/>
</dbReference>
<dbReference type="InParanoid" id="A0A6P7XD47"/>
<evidence type="ECO:0000259" key="7">
    <source>
        <dbReference type="PROSITE" id="PS50119"/>
    </source>
</evidence>